<organism evidence="3 4">
    <name type="scientific">Paramecium sonneborni</name>
    <dbReference type="NCBI Taxonomy" id="65129"/>
    <lineage>
        <taxon>Eukaryota</taxon>
        <taxon>Sar</taxon>
        <taxon>Alveolata</taxon>
        <taxon>Ciliophora</taxon>
        <taxon>Intramacronucleata</taxon>
        <taxon>Oligohymenophorea</taxon>
        <taxon>Peniculida</taxon>
        <taxon>Parameciidae</taxon>
        <taxon>Paramecium</taxon>
    </lineage>
</organism>
<dbReference type="SMART" id="SM00175">
    <property type="entry name" value="RAB"/>
    <property type="match status" value="1"/>
</dbReference>
<dbReference type="PROSITE" id="PS51421">
    <property type="entry name" value="RAS"/>
    <property type="match status" value="1"/>
</dbReference>
<dbReference type="Pfam" id="PF00071">
    <property type="entry name" value="Ras"/>
    <property type="match status" value="1"/>
</dbReference>
<sequence length="203" mass="24210">MLYQTNKIKVLVIGDKPQEKTRLLYSYVNGRPPQEYCHIVFDNHIIKFQINGEEYMVHLWDSAGQERYERLRELSYKDKDIFLICFSMACKFSFQNAILKWQNEVSQYENKNGVTMMLGLKSEERDLFYQSLENDHVNETIRSMGLQYREVNLNTLEGLTEAFNECIKIVIDKRQEHVQLQLQKQNLIQVRQQKKQSSECQLQ</sequence>
<dbReference type="EMBL" id="CAJJDN010000113">
    <property type="protein sequence ID" value="CAD8117160.1"/>
    <property type="molecule type" value="Genomic_DNA"/>
</dbReference>
<dbReference type="SMART" id="SM00173">
    <property type="entry name" value="RAS"/>
    <property type="match status" value="1"/>
</dbReference>
<protein>
    <submittedName>
        <fullName evidence="3">Uncharacterized protein</fullName>
    </submittedName>
</protein>
<accession>A0A8S1QRF2</accession>
<gene>
    <name evidence="3" type="ORF">PSON_ATCC_30995.1.T1130039</name>
</gene>
<dbReference type="GO" id="GO:0007264">
    <property type="term" value="P:small GTPase-mediated signal transduction"/>
    <property type="evidence" value="ECO:0007669"/>
    <property type="project" value="InterPro"/>
</dbReference>
<comment type="caution">
    <text evidence="3">The sequence shown here is derived from an EMBL/GenBank/DDBJ whole genome shotgun (WGS) entry which is preliminary data.</text>
</comment>
<dbReference type="PANTHER" id="PTHR24072">
    <property type="entry name" value="RHO FAMILY GTPASE"/>
    <property type="match status" value="1"/>
</dbReference>
<dbReference type="InterPro" id="IPR003578">
    <property type="entry name" value="Small_GTPase_Rho"/>
</dbReference>
<dbReference type="GO" id="GO:0003924">
    <property type="term" value="F:GTPase activity"/>
    <property type="evidence" value="ECO:0007669"/>
    <property type="project" value="InterPro"/>
</dbReference>
<evidence type="ECO:0000256" key="1">
    <source>
        <dbReference type="ARBA" id="ARBA00022741"/>
    </source>
</evidence>
<dbReference type="Proteomes" id="UP000692954">
    <property type="component" value="Unassembled WGS sequence"/>
</dbReference>
<dbReference type="PROSITE" id="PS51420">
    <property type="entry name" value="RHO"/>
    <property type="match status" value="1"/>
</dbReference>
<keyword evidence="2" id="KW-0342">GTP-binding</keyword>
<reference evidence="3" key="1">
    <citation type="submission" date="2021-01" db="EMBL/GenBank/DDBJ databases">
        <authorList>
            <consortium name="Genoscope - CEA"/>
            <person name="William W."/>
        </authorList>
    </citation>
    <scope>NUCLEOTIDE SEQUENCE</scope>
</reference>
<dbReference type="SMART" id="SM00174">
    <property type="entry name" value="RHO"/>
    <property type="match status" value="1"/>
</dbReference>
<dbReference type="GO" id="GO:0005525">
    <property type="term" value="F:GTP binding"/>
    <property type="evidence" value="ECO:0007669"/>
    <property type="project" value="UniProtKB-KW"/>
</dbReference>
<dbReference type="OrthoDB" id="8830751at2759"/>
<dbReference type="PROSITE" id="PS51419">
    <property type="entry name" value="RAB"/>
    <property type="match status" value="1"/>
</dbReference>
<evidence type="ECO:0000313" key="3">
    <source>
        <dbReference type="EMBL" id="CAD8117160.1"/>
    </source>
</evidence>
<dbReference type="InterPro" id="IPR005225">
    <property type="entry name" value="Small_GTP-bd"/>
</dbReference>
<dbReference type="AlphaFoldDB" id="A0A8S1QRF2"/>
<evidence type="ECO:0000313" key="4">
    <source>
        <dbReference type="Proteomes" id="UP000692954"/>
    </source>
</evidence>
<keyword evidence="4" id="KW-1185">Reference proteome</keyword>
<name>A0A8S1QRF2_9CILI</name>
<dbReference type="NCBIfam" id="TIGR00231">
    <property type="entry name" value="small_GTP"/>
    <property type="match status" value="1"/>
</dbReference>
<dbReference type="InterPro" id="IPR001806">
    <property type="entry name" value="Small_GTPase"/>
</dbReference>
<proteinExistence type="predicted"/>
<evidence type="ECO:0000256" key="2">
    <source>
        <dbReference type="ARBA" id="ARBA00023134"/>
    </source>
</evidence>
<keyword evidence="1" id="KW-0547">Nucleotide-binding</keyword>